<keyword evidence="2" id="KW-1185">Reference proteome</keyword>
<dbReference type="Proteomes" id="UP001163603">
    <property type="component" value="Chromosome 9"/>
</dbReference>
<gene>
    <name evidence="1" type="ORF">Pint_36141</name>
</gene>
<proteinExistence type="predicted"/>
<accession>A0ACC0Y585</accession>
<reference evidence="2" key="1">
    <citation type="journal article" date="2023" name="G3 (Bethesda)">
        <title>Genome assembly and association tests identify interacting loci associated with vigor, precocity, and sex in interspecific pistachio rootstocks.</title>
        <authorList>
            <person name="Palmer W."/>
            <person name="Jacygrad E."/>
            <person name="Sagayaradj S."/>
            <person name="Cavanaugh K."/>
            <person name="Han R."/>
            <person name="Bertier L."/>
            <person name="Beede B."/>
            <person name="Kafkas S."/>
            <person name="Golino D."/>
            <person name="Preece J."/>
            <person name="Michelmore R."/>
        </authorList>
    </citation>
    <scope>NUCLEOTIDE SEQUENCE [LARGE SCALE GENOMIC DNA]</scope>
</reference>
<protein>
    <submittedName>
        <fullName evidence="1">Uncharacterized protein</fullName>
    </submittedName>
</protein>
<organism evidence="1 2">
    <name type="scientific">Pistacia integerrima</name>
    <dbReference type="NCBI Taxonomy" id="434235"/>
    <lineage>
        <taxon>Eukaryota</taxon>
        <taxon>Viridiplantae</taxon>
        <taxon>Streptophyta</taxon>
        <taxon>Embryophyta</taxon>
        <taxon>Tracheophyta</taxon>
        <taxon>Spermatophyta</taxon>
        <taxon>Magnoliopsida</taxon>
        <taxon>eudicotyledons</taxon>
        <taxon>Gunneridae</taxon>
        <taxon>Pentapetalae</taxon>
        <taxon>rosids</taxon>
        <taxon>malvids</taxon>
        <taxon>Sapindales</taxon>
        <taxon>Anacardiaceae</taxon>
        <taxon>Pistacia</taxon>
    </lineage>
</organism>
<sequence>MMAKAVETWMSTPKPRVILRWNELAGARCHPRVVLVGTSKAVSEVVCLLIIYHPDLSRRVLLMSMKKLLMKLMLDAIGIESDYNAARSKILSSSDVSSLNDTFARVVRVSRHTTPTSSSTELHDSVALLSSLWAGHSHGGRDGGRWGAPWWT</sequence>
<name>A0ACC0Y585_9ROSI</name>
<comment type="caution">
    <text evidence="1">The sequence shown here is derived from an EMBL/GenBank/DDBJ whole genome shotgun (WGS) entry which is preliminary data.</text>
</comment>
<dbReference type="EMBL" id="CM047744">
    <property type="protein sequence ID" value="KAJ0028309.1"/>
    <property type="molecule type" value="Genomic_DNA"/>
</dbReference>
<evidence type="ECO:0000313" key="2">
    <source>
        <dbReference type="Proteomes" id="UP001163603"/>
    </source>
</evidence>
<evidence type="ECO:0000313" key="1">
    <source>
        <dbReference type="EMBL" id="KAJ0028309.1"/>
    </source>
</evidence>